<name>R0LJA0_ANAPL</name>
<dbReference type="AlphaFoldDB" id="R0LJA0"/>
<evidence type="ECO:0000313" key="3">
    <source>
        <dbReference type="Proteomes" id="UP000296049"/>
    </source>
</evidence>
<dbReference type="Proteomes" id="UP000296049">
    <property type="component" value="Unassembled WGS sequence"/>
</dbReference>
<keyword evidence="3" id="KW-1185">Reference proteome</keyword>
<reference evidence="3" key="1">
    <citation type="journal article" date="2013" name="Nat. Genet.">
        <title>The duck genome and transcriptome provide insight into an avian influenza virus reservoir species.</title>
        <authorList>
            <person name="Huang Y."/>
            <person name="Li Y."/>
            <person name="Burt D.W."/>
            <person name="Chen H."/>
            <person name="Zhang Y."/>
            <person name="Qian W."/>
            <person name="Kim H."/>
            <person name="Gan S."/>
            <person name="Zhao Y."/>
            <person name="Li J."/>
            <person name="Yi K."/>
            <person name="Feng H."/>
            <person name="Zhu P."/>
            <person name="Li B."/>
            <person name="Liu Q."/>
            <person name="Fairley S."/>
            <person name="Magor K.E."/>
            <person name="Du Z."/>
            <person name="Hu X."/>
            <person name="Goodman L."/>
            <person name="Tafer H."/>
            <person name="Vignal A."/>
            <person name="Lee T."/>
            <person name="Kim K.W."/>
            <person name="Sheng Z."/>
            <person name="An Y."/>
            <person name="Searle S."/>
            <person name="Herrero J."/>
            <person name="Groenen M.A."/>
            <person name="Crooijmans R.P."/>
            <person name="Faraut T."/>
            <person name="Cai Q."/>
            <person name="Webster R.G."/>
            <person name="Aldridge J.R."/>
            <person name="Warren W.C."/>
            <person name="Bartschat S."/>
            <person name="Kehr S."/>
            <person name="Marz M."/>
            <person name="Stadler P.F."/>
            <person name="Smith J."/>
            <person name="Kraus R.H."/>
            <person name="Zhao Y."/>
            <person name="Ren L."/>
            <person name="Fei J."/>
            <person name="Morisson M."/>
            <person name="Kaiser P."/>
            <person name="Griffin D.K."/>
            <person name="Rao M."/>
            <person name="Pitel F."/>
            <person name="Wang J."/>
            <person name="Li N."/>
        </authorList>
    </citation>
    <scope>NUCLEOTIDE SEQUENCE [LARGE SCALE GENOMIC DNA]</scope>
</reference>
<organism evidence="2 3">
    <name type="scientific">Anas platyrhynchos</name>
    <name type="common">Mallard</name>
    <name type="synonym">Anas boschas</name>
    <dbReference type="NCBI Taxonomy" id="8839"/>
    <lineage>
        <taxon>Eukaryota</taxon>
        <taxon>Metazoa</taxon>
        <taxon>Chordata</taxon>
        <taxon>Craniata</taxon>
        <taxon>Vertebrata</taxon>
        <taxon>Euteleostomi</taxon>
        <taxon>Archelosauria</taxon>
        <taxon>Archosauria</taxon>
        <taxon>Dinosauria</taxon>
        <taxon>Saurischia</taxon>
        <taxon>Theropoda</taxon>
        <taxon>Coelurosauria</taxon>
        <taxon>Aves</taxon>
        <taxon>Neognathae</taxon>
        <taxon>Galloanserae</taxon>
        <taxon>Anseriformes</taxon>
        <taxon>Anatidae</taxon>
        <taxon>Anatinae</taxon>
        <taxon>Anas</taxon>
    </lineage>
</organism>
<evidence type="ECO:0000313" key="2">
    <source>
        <dbReference type="EMBL" id="EOB00453.1"/>
    </source>
</evidence>
<sequence>MENEERFYFIQEHPHERGCFKEVKHAYPGAEFGLFHSGFVQANFYSCSSMRIEMRLLWIKAAIAFTRRLLYLQKNVLQTSGDPDQRVQQAEFLMKQRLAGQEGKLGGQHLNSMGPRSPWERQLSPPSGCERWNNLSRSKGKLERDVGE</sequence>
<dbReference type="EMBL" id="KB743197">
    <property type="protein sequence ID" value="EOB00453.1"/>
    <property type="molecule type" value="Genomic_DNA"/>
</dbReference>
<accession>R0LJA0</accession>
<feature type="region of interest" description="Disordered" evidence="1">
    <location>
        <begin position="104"/>
        <end position="148"/>
    </location>
</feature>
<proteinExistence type="predicted"/>
<gene>
    <name evidence="2" type="ORF">Anapl_00758</name>
</gene>
<protein>
    <submittedName>
        <fullName evidence="2">Uncharacterized protein</fullName>
    </submittedName>
</protein>
<evidence type="ECO:0000256" key="1">
    <source>
        <dbReference type="SAM" id="MobiDB-lite"/>
    </source>
</evidence>